<dbReference type="PRINTS" id="PR00463">
    <property type="entry name" value="EP450I"/>
</dbReference>
<evidence type="ECO:0000256" key="10">
    <source>
        <dbReference type="ARBA" id="ARBA00022723"/>
    </source>
</evidence>
<dbReference type="GeneTree" id="ENSGT00940000158575"/>
<dbReference type="SUPFAM" id="SSF48264">
    <property type="entry name" value="Cytochrome P450"/>
    <property type="match status" value="1"/>
</dbReference>
<name>A0A4X2KNQ3_VOMUR</name>
<evidence type="ECO:0000256" key="26">
    <source>
        <dbReference type="PIRSR" id="PIRSR602401-1"/>
    </source>
</evidence>
<evidence type="ECO:0000256" key="17">
    <source>
        <dbReference type="ARBA" id="ARBA00023128"/>
    </source>
</evidence>
<keyword evidence="12 28" id="KW-0809">Transit peptide</keyword>
<dbReference type="Pfam" id="PF00067">
    <property type="entry name" value="p450"/>
    <property type="match status" value="1"/>
</dbReference>
<evidence type="ECO:0000256" key="7">
    <source>
        <dbReference type="ARBA" id="ARBA00019844"/>
    </source>
</evidence>
<keyword evidence="17 28" id="KW-0496">Mitochondrion</keyword>
<dbReference type="PANTHER" id="PTHR24279:SF3">
    <property type="entry name" value="CHOLESTEROL SIDE-CHAIN CLEAVAGE ENZYME, MITOCHONDRIAL"/>
    <property type="match status" value="1"/>
</dbReference>
<evidence type="ECO:0000256" key="24">
    <source>
        <dbReference type="ARBA" id="ARBA00047766"/>
    </source>
</evidence>
<dbReference type="GO" id="GO:0034650">
    <property type="term" value="P:cortisol metabolic process"/>
    <property type="evidence" value="ECO:0007669"/>
    <property type="project" value="TreeGrafter"/>
</dbReference>
<gene>
    <name evidence="29" type="primary">CYP11A1</name>
</gene>
<evidence type="ECO:0000256" key="12">
    <source>
        <dbReference type="ARBA" id="ARBA00022946"/>
    </source>
</evidence>
<keyword evidence="16 28" id="KW-0443">Lipid metabolism</keyword>
<comment type="catalytic activity">
    <reaction evidence="23">
        <text>6 reduced [adrenodoxin] + cholesterol + 3 O2 + 6 H(+) = 4-methylpentanal + pregnenolone + 6 oxidized [adrenodoxin] + 4 H2O</text>
        <dbReference type="Rhea" id="RHEA:35739"/>
        <dbReference type="Rhea" id="RHEA-COMP:9998"/>
        <dbReference type="Rhea" id="RHEA-COMP:9999"/>
        <dbReference type="ChEBI" id="CHEBI:15377"/>
        <dbReference type="ChEBI" id="CHEBI:15378"/>
        <dbReference type="ChEBI" id="CHEBI:15379"/>
        <dbReference type="ChEBI" id="CHEBI:16113"/>
        <dbReference type="ChEBI" id="CHEBI:16581"/>
        <dbReference type="ChEBI" id="CHEBI:17998"/>
        <dbReference type="ChEBI" id="CHEBI:33737"/>
        <dbReference type="ChEBI" id="CHEBI:33738"/>
        <dbReference type="EC" id="1.14.15.6"/>
    </reaction>
    <physiologicalReaction direction="left-to-right" evidence="23">
        <dbReference type="Rhea" id="RHEA:35740"/>
    </physiologicalReaction>
</comment>
<evidence type="ECO:0000256" key="5">
    <source>
        <dbReference type="ARBA" id="ARBA00011573"/>
    </source>
</evidence>
<comment type="subunit">
    <text evidence="5">Interacts with FDX1/adrenodoxin.</text>
</comment>
<dbReference type="GO" id="GO:0071375">
    <property type="term" value="P:cellular response to peptide hormone stimulus"/>
    <property type="evidence" value="ECO:0007669"/>
    <property type="project" value="TreeGrafter"/>
</dbReference>
<reference evidence="29" key="3">
    <citation type="submission" date="2025-09" db="UniProtKB">
        <authorList>
            <consortium name="Ensembl"/>
        </authorList>
    </citation>
    <scope>IDENTIFICATION</scope>
</reference>
<evidence type="ECO:0000256" key="8">
    <source>
        <dbReference type="ARBA" id="ARBA00022548"/>
    </source>
</evidence>
<comment type="cofactor">
    <cofactor evidence="1 26 28">
        <name>heme</name>
        <dbReference type="ChEBI" id="CHEBI:30413"/>
    </cofactor>
</comment>
<evidence type="ECO:0000256" key="18">
    <source>
        <dbReference type="ARBA" id="ARBA00023136"/>
    </source>
</evidence>
<reference evidence="30" key="1">
    <citation type="submission" date="2018-12" db="EMBL/GenBank/DDBJ databases">
        <authorList>
            <person name="Yazar S."/>
        </authorList>
    </citation>
    <scope>NUCLEOTIDE SEQUENCE [LARGE SCALE GENOMIC DNA]</scope>
</reference>
<accession>A0A4X2KNQ3</accession>
<dbReference type="InterPro" id="IPR002401">
    <property type="entry name" value="Cyt_P450_E_grp-I"/>
</dbReference>
<dbReference type="PRINTS" id="PR00385">
    <property type="entry name" value="P450"/>
</dbReference>
<evidence type="ECO:0000256" key="2">
    <source>
        <dbReference type="ARBA" id="ARBA00004731"/>
    </source>
</evidence>
<evidence type="ECO:0000313" key="30">
    <source>
        <dbReference type="Proteomes" id="UP000314987"/>
    </source>
</evidence>
<evidence type="ECO:0000256" key="28">
    <source>
        <dbReference type="RuleBase" id="RU364077"/>
    </source>
</evidence>
<dbReference type="Gene3D" id="1.10.630.10">
    <property type="entry name" value="Cytochrome P450"/>
    <property type="match status" value="1"/>
</dbReference>
<protein>
    <recommendedName>
        <fullName evidence="7 28">Cholesterol side-chain cleavage enzyme, mitochondrial</fullName>
        <ecNumber evidence="6 28">1.14.15.6</ecNumber>
    </recommendedName>
    <alternativeName>
        <fullName evidence="28">Cholesterol desmolase</fullName>
    </alternativeName>
</protein>
<evidence type="ECO:0000256" key="27">
    <source>
        <dbReference type="RuleBase" id="RU000461"/>
    </source>
</evidence>
<evidence type="ECO:0000256" key="3">
    <source>
        <dbReference type="ARBA" id="ARBA00005108"/>
    </source>
</evidence>
<comment type="catalytic activity">
    <reaction evidence="24">
        <text>(20R,22R)-20,22-dihydroxycholesterol + 2 reduced [adrenodoxin] + O2 + 2 H(+) = 4-methylpentanal + pregnenolone + 2 oxidized [adrenodoxin] + 2 H2O</text>
        <dbReference type="Rhea" id="RHEA:34343"/>
        <dbReference type="Rhea" id="RHEA-COMP:9998"/>
        <dbReference type="Rhea" id="RHEA-COMP:9999"/>
        <dbReference type="ChEBI" id="CHEBI:1294"/>
        <dbReference type="ChEBI" id="CHEBI:15377"/>
        <dbReference type="ChEBI" id="CHEBI:15378"/>
        <dbReference type="ChEBI" id="CHEBI:15379"/>
        <dbReference type="ChEBI" id="CHEBI:16581"/>
        <dbReference type="ChEBI" id="CHEBI:17998"/>
        <dbReference type="ChEBI" id="CHEBI:33737"/>
        <dbReference type="ChEBI" id="CHEBI:33738"/>
    </reaction>
    <physiologicalReaction direction="left-to-right" evidence="24">
        <dbReference type="Rhea" id="RHEA:34344"/>
    </physiologicalReaction>
</comment>
<evidence type="ECO:0000256" key="21">
    <source>
        <dbReference type="ARBA" id="ARBA00023250"/>
    </source>
</evidence>
<dbReference type="GO" id="GO:0020037">
    <property type="term" value="F:heme binding"/>
    <property type="evidence" value="ECO:0007669"/>
    <property type="project" value="Ensembl"/>
</dbReference>
<dbReference type="InterPro" id="IPR050479">
    <property type="entry name" value="CYP11_CYP27_families"/>
</dbReference>
<dbReference type="Ensembl" id="ENSVURT00010015256.1">
    <property type="protein sequence ID" value="ENSVURP00010013398.1"/>
    <property type="gene ID" value="ENSVURG00010010004.1"/>
</dbReference>
<dbReference type="OMA" id="QVANYAM"/>
<sequence>MLARGVSCQSALAKSRHCLLGSSREDVRTFDVRRVQLPVRGGELSALPLRVQGPRPYNEIPLKGNNGWMNLLHFWMENGMRNMHVRTVQRFQELGPIYREKLGNVESVFIINPDDAARLFGAEGPYPERFSIPPWVAYHTIMKKPIGVLFKSSESWKKDRVFLNQFVLAVDSMNNFERLLTPVSEDFVKKIYKGIERSKQGKFTVDLSQDLFRFAFESICNLLFGERLGVLEDFVDPEAQKFIDAVSTMFHTSVPMLNIPPELFRMVRAKTWRDHVASWDLIFDRAEGYVRNFFQDQKMGPKVTECYPGILYSLLHKNAMNFEDIKANVIEMMAAGVDTTSITLQWCLYEMARNLKVQDMLRAEVLAAQRDAQGDMKKMLKSVPLLKAAIKETLRLHPIAVTIQRYIPSDLVLQDYMIPAKTLVQVAIFAMGKDPDVFSNPEKFDPTRWLHKDTHFRALSFGFGLRQCLGRRIAELEMTIFLIHILENFRIEVHKISDVGTTFNLILMPDKPILFTFRPLKPQL</sequence>
<keyword evidence="13 27" id="KW-0560">Oxidoreductase</keyword>
<evidence type="ECO:0000256" key="15">
    <source>
        <dbReference type="ARBA" id="ARBA00023033"/>
    </source>
</evidence>
<evidence type="ECO:0000256" key="4">
    <source>
        <dbReference type="ARBA" id="ARBA00010617"/>
    </source>
</evidence>
<keyword evidence="19 28" id="KW-1207">Sterol metabolism</keyword>
<keyword evidence="30" id="KW-1185">Reference proteome</keyword>
<feature type="binding site" description="axial binding residue" evidence="26">
    <location>
        <position position="468"/>
    </location>
    <ligand>
        <name>heme</name>
        <dbReference type="ChEBI" id="CHEBI:30413"/>
    </ligand>
    <ligandPart>
        <name>Fe</name>
        <dbReference type="ChEBI" id="CHEBI:18248"/>
    </ligandPart>
</feature>
<dbReference type="AlphaFoldDB" id="A0A4X2KNQ3"/>
<dbReference type="Proteomes" id="UP000314987">
    <property type="component" value="Unassembled WGS sequence"/>
</dbReference>
<dbReference type="FunFam" id="1.10.630.10:FF:000015">
    <property type="entry name" value="Cholesterol side-chain cleavage enzyme, mitochondrial"/>
    <property type="match status" value="1"/>
</dbReference>
<evidence type="ECO:0000256" key="22">
    <source>
        <dbReference type="ARBA" id="ARBA00045526"/>
    </source>
</evidence>
<evidence type="ECO:0000256" key="14">
    <source>
        <dbReference type="ARBA" id="ARBA00023004"/>
    </source>
</evidence>
<dbReference type="GO" id="GO:0008386">
    <property type="term" value="F:cholesterol monooxygenase (side-chain-cleaving) activity"/>
    <property type="evidence" value="ECO:0007669"/>
    <property type="project" value="UniProtKB-EC"/>
</dbReference>
<evidence type="ECO:0000256" key="9">
    <source>
        <dbReference type="ARBA" id="ARBA00022617"/>
    </source>
</evidence>
<dbReference type="InterPro" id="IPR001128">
    <property type="entry name" value="Cyt_P450"/>
</dbReference>
<keyword evidence="15 27" id="KW-0503">Monooxygenase</keyword>
<organism evidence="29 30">
    <name type="scientific">Vombatus ursinus</name>
    <name type="common">Common wombat</name>
    <dbReference type="NCBI Taxonomy" id="29139"/>
    <lineage>
        <taxon>Eukaryota</taxon>
        <taxon>Metazoa</taxon>
        <taxon>Chordata</taxon>
        <taxon>Craniata</taxon>
        <taxon>Vertebrata</taxon>
        <taxon>Euteleostomi</taxon>
        <taxon>Mammalia</taxon>
        <taxon>Metatheria</taxon>
        <taxon>Diprotodontia</taxon>
        <taxon>Vombatidae</taxon>
        <taxon>Vombatus</taxon>
    </lineage>
</organism>
<comment type="similarity">
    <text evidence="4 27">Belongs to the cytochrome P450 family.</text>
</comment>
<keyword evidence="21 28" id="KW-0755">Steroidogenesis</keyword>
<keyword evidence="10 26" id="KW-0479">Metal-binding</keyword>
<evidence type="ECO:0000256" key="23">
    <source>
        <dbReference type="ARBA" id="ARBA00047510"/>
    </source>
</evidence>
<dbReference type="GO" id="GO:0005506">
    <property type="term" value="F:iron ion binding"/>
    <property type="evidence" value="ECO:0007669"/>
    <property type="project" value="InterPro"/>
</dbReference>
<dbReference type="UniPathway" id="UPA00296"/>
<evidence type="ECO:0000256" key="16">
    <source>
        <dbReference type="ARBA" id="ARBA00023098"/>
    </source>
</evidence>
<evidence type="ECO:0000256" key="20">
    <source>
        <dbReference type="ARBA" id="ARBA00023221"/>
    </source>
</evidence>
<comment type="catalytic activity">
    <reaction evidence="25">
        <text>2 reduced [adrenodoxin] + cholesterol + O2 + 2 H(+) = (22R)-hydroxycholesterol + 2 oxidized [adrenodoxin] + H2O</text>
        <dbReference type="Rhea" id="RHEA:34335"/>
        <dbReference type="Rhea" id="RHEA-COMP:9998"/>
        <dbReference type="Rhea" id="RHEA-COMP:9999"/>
        <dbReference type="ChEBI" id="CHEBI:15377"/>
        <dbReference type="ChEBI" id="CHEBI:15378"/>
        <dbReference type="ChEBI" id="CHEBI:15379"/>
        <dbReference type="ChEBI" id="CHEBI:16113"/>
        <dbReference type="ChEBI" id="CHEBI:33737"/>
        <dbReference type="ChEBI" id="CHEBI:33738"/>
        <dbReference type="ChEBI" id="CHEBI:67237"/>
    </reaction>
    <physiologicalReaction direction="left-to-right" evidence="25">
        <dbReference type="Rhea" id="RHEA:34336"/>
    </physiologicalReaction>
</comment>
<dbReference type="GO" id="GO:0006700">
    <property type="term" value="P:C21-steroid hormone biosynthetic process"/>
    <property type="evidence" value="ECO:0007669"/>
    <property type="project" value="Ensembl"/>
</dbReference>
<evidence type="ECO:0000256" key="13">
    <source>
        <dbReference type="ARBA" id="ARBA00023002"/>
    </source>
</evidence>
<comment type="pathway">
    <text evidence="2">Steroid metabolism; cholesterol metabolism.</text>
</comment>
<dbReference type="EC" id="1.14.15.6" evidence="6 28"/>
<comment type="function">
    <text evidence="22 28">A cytochrome P450 monooxygenase that catalyzes the side-chain hydroxylation and cleavage of cholesterol to pregnenolone, the precursor of most steroid hormones. Catalyzes three sequential oxidation reactions of cholesterol, namely the hydroxylation at C22 followed with the hydroxylation at C20 to yield 20R,22R-hydroxycholesterol that is further cleaved between C20 and C22 to yield the C21-steroid pregnenolone and 4-methylpentanal. Mechanistically, uses molecular oxygen inserting one oxygen atom into a substrate and reducing the second into a water molecule. Two electrons are provided by NADPH via a two-protein mitochondrial transfer system comprising flavoprotein FDXR (adrenodoxin/ferredoxin reductase) and nonheme iron-sulfur protein FDX1 or FDX2 (adrenodoxin/ferredoxin).</text>
</comment>
<keyword evidence="8 28" id="KW-0153">Cholesterol metabolism</keyword>
<evidence type="ECO:0000313" key="29">
    <source>
        <dbReference type="Ensembl" id="ENSVURP00010013398.1"/>
    </source>
</evidence>
<evidence type="ECO:0000256" key="11">
    <source>
        <dbReference type="ARBA" id="ARBA00022792"/>
    </source>
</evidence>
<dbReference type="STRING" id="29139.ENSVURP00010013398"/>
<dbReference type="GO" id="GO:0006704">
    <property type="term" value="P:glucocorticoid biosynthetic process"/>
    <property type="evidence" value="ECO:0007669"/>
    <property type="project" value="TreeGrafter"/>
</dbReference>
<dbReference type="UniPathway" id="UPA00229"/>
<dbReference type="GO" id="GO:0008203">
    <property type="term" value="P:cholesterol metabolic process"/>
    <property type="evidence" value="ECO:0007669"/>
    <property type="project" value="UniProtKB-UniPathway"/>
</dbReference>
<dbReference type="InterPro" id="IPR017972">
    <property type="entry name" value="Cyt_P450_CS"/>
</dbReference>
<keyword evidence="11" id="KW-0999">Mitochondrion inner membrane</keyword>
<reference evidence="29" key="2">
    <citation type="submission" date="2025-08" db="UniProtKB">
        <authorList>
            <consortium name="Ensembl"/>
        </authorList>
    </citation>
    <scope>IDENTIFICATION</scope>
</reference>
<dbReference type="PANTHER" id="PTHR24279">
    <property type="entry name" value="CYTOCHROME P450"/>
    <property type="match status" value="1"/>
</dbReference>
<keyword evidence="18 28" id="KW-0472">Membrane</keyword>
<evidence type="ECO:0000256" key="6">
    <source>
        <dbReference type="ARBA" id="ARBA00012764"/>
    </source>
</evidence>
<comment type="subcellular location">
    <subcellularLocation>
        <location evidence="28">Mitochondrion inner membrane</location>
        <topology evidence="28">Peripheral membrane protein</topology>
    </subcellularLocation>
    <text evidence="28">Localizes to the matrix side of the mitochondrion inner membrane.</text>
</comment>
<evidence type="ECO:0000256" key="19">
    <source>
        <dbReference type="ARBA" id="ARBA00023166"/>
    </source>
</evidence>
<keyword evidence="14 26" id="KW-0408">Iron</keyword>
<dbReference type="InterPro" id="IPR036396">
    <property type="entry name" value="Cyt_P450_sf"/>
</dbReference>
<evidence type="ECO:0000256" key="25">
    <source>
        <dbReference type="ARBA" id="ARBA00049437"/>
    </source>
</evidence>
<evidence type="ECO:0000256" key="1">
    <source>
        <dbReference type="ARBA" id="ARBA00001971"/>
    </source>
</evidence>
<proteinExistence type="inferred from homology"/>
<dbReference type="PROSITE" id="PS00086">
    <property type="entry name" value="CYTOCHROME_P450"/>
    <property type="match status" value="1"/>
</dbReference>
<keyword evidence="20 28" id="KW-0753">Steroid metabolism</keyword>
<dbReference type="GO" id="GO:0005743">
    <property type="term" value="C:mitochondrial inner membrane"/>
    <property type="evidence" value="ECO:0007669"/>
    <property type="project" value="UniProtKB-SubCell"/>
</dbReference>
<comment type="pathway">
    <text evidence="3 28">Lipid metabolism; C21-steroid hormone metabolism.</text>
</comment>
<keyword evidence="9 26" id="KW-0349">Heme</keyword>